<keyword evidence="2" id="KW-1185">Reference proteome</keyword>
<protein>
    <submittedName>
        <fullName evidence="1">Uncharacterized protein</fullName>
    </submittedName>
</protein>
<accession>A0AAN7AF44</accession>
<proteinExistence type="predicted"/>
<dbReference type="Proteomes" id="UP001302126">
    <property type="component" value="Unassembled WGS sequence"/>
</dbReference>
<name>A0AAN7AF44_9PEZI</name>
<reference evidence="1" key="1">
    <citation type="journal article" date="2023" name="Mol. Phylogenet. Evol.">
        <title>Genome-scale phylogeny and comparative genomics of the fungal order Sordariales.</title>
        <authorList>
            <person name="Hensen N."/>
            <person name="Bonometti L."/>
            <person name="Westerberg I."/>
            <person name="Brannstrom I.O."/>
            <person name="Guillou S."/>
            <person name="Cros-Aarteil S."/>
            <person name="Calhoun S."/>
            <person name="Haridas S."/>
            <person name="Kuo A."/>
            <person name="Mondo S."/>
            <person name="Pangilinan J."/>
            <person name="Riley R."/>
            <person name="LaButti K."/>
            <person name="Andreopoulos B."/>
            <person name="Lipzen A."/>
            <person name="Chen C."/>
            <person name="Yan M."/>
            <person name="Daum C."/>
            <person name="Ng V."/>
            <person name="Clum A."/>
            <person name="Steindorff A."/>
            <person name="Ohm R.A."/>
            <person name="Martin F."/>
            <person name="Silar P."/>
            <person name="Natvig D.O."/>
            <person name="Lalanne C."/>
            <person name="Gautier V."/>
            <person name="Ament-Velasquez S.L."/>
            <person name="Kruys A."/>
            <person name="Hutchinson M.I."/>
            <person name="Powell A.J."/>
            <person name="Barry K."/>
            <person name="Miller A.N."/>
            <person name="Grigoriev I.V."/>
            <person name="Debuchy R."/>
            <person name="Gladieux P."/>
            <person name="Hiltunen Thoren M."/>
            <person name="Johannesson H."/>
        </authorList>
    </citation>
    <scope>NUCLEOTIDE SEQUENCE</scope>
    <source>
        <strain evidence="1">PSN309</strain>
    </source>
</reference>
<evidence type="ECO:0000313" key="1">
    <source>
        <dbReference type="EMBL" id="KAK4184913.1"/>
    </source>
</evidence>
<dbReference type="AlphaFoldDB" id="A0AAN7AF44"/>
<organism evidence="1 2">
    <name type="scientific">Podospora australis</name>
    <dbReference type="NCBI Taxonomy" id="1536484"/>
    <lineage>
        <taxon>Eukaryota</taxon>
        <taxon>Fungi</taxon>
        <taxon>Dikarya</taxon>
        <taxon>Ascomycota</taxon>
        <taxon>Pezizomycotina</taxon>
        <taxon>Sordariomycetes</taxon>
        <taxon>Sordariomycetidae</taxon>
        <taxon>Sordariales</taxon>
        <taxon>Podosporaceae</taxon>
        <taxon>Podospora</taxon>
    </lineage>
</organism>
<dbReference type="EMBL" id="MU864469">
    <property type="protein sequence ID" value="KAK4184913.1"/>
    <property type="molecule type" value="Genomic_DNA"/>
</dbReference>
<evidence type="ECO:0000313" key="2">
    <source>
        <dbReference type="Proteomes" id="UP001302126"/>
    </source>
</evidence>
<sequence length="125" mass="14112">MNGELWCMPRKSQSGEDYSQALPEWEKELVLRSSHPEKAMDHIDLKKLLGITVPPASVPTEVTRAKLSVDGEGVTFQGNLACNYDKSKPSDIPMLTLDQLRLYARRTWADDQKHISATWDVSLEV</sequence>
<reference evidence="1" key="2">
    <citation type="submission" date="2023-05" db="EMBL/GenBank/DDBJ databases">
        <authorList>
            <consortium name="Lawrence Berkeley National Laboratory"/>
            <person name="Steindorff A."/>
            <person name="Hensen N."/>
            <person name="Bonometti L."/>
            <person name="Westerberg I."/>
            <person name="Brannstrom I.O."/>
            <person name="Guillou S."/>
            <person name="Cros-Aarteil S."/>
            <person name="Calhoun S."/>
            <person name="Haridas S."/>
            <person name="Kuo A."/>
            <person name="Mondo S."/>
            <person name="Pangilinan J."/>
            <person name="Riley R."/>
            <person name="Labutti K."/>
            <person name="Andreopoulos B."/>
            <person name="Lipzen A."/>
            <person name="Chen C."/>
            <person name="Yanf M."/>
            <person name="Daum C."/>
            <person name="Ng V."/>
            <person name="Clum A."/>
            <person name="Ohm R."/>
            <person name="Martin F."/>
            <person name="Silar P."/>
            <person name="Natvig D."/>
            <person name="Lalanne C."/>
            <person name="Gautier V."/>
            <person name="Ament-Velasquez S.L."/>
            <person name="Kruys A."/>
            <person name="Hutchinson M.I."/>
            <person name="Powell A.J."/>
            <person name="Barry K."/>
            <person name="Miller A.N."/>
            <person name="Grigoriev I.V."/>
            <person name="Debuchy R."/>
            <person name="Gladieux P."/>
            <person name="Thoren M.H."/>
            <person name="Johannesson H."/>
        </authorList>
    </citation>
    <scope>NUCLEOTIDE SEQUENCE</scope>
    <source>
        <strain evidence="1">PSN309</strain>
    </source>
</reference>
<gene>
    <name evidence="1" type="ORF">QBC35DRAFT_504897</name>
</gene>
<comment type="caution">
    <text evidence="1">The sequence shown here is derived from an EMBL/GenBank/DDBJ whole genome shotgun (WGS) entry which is preliminary data.</text>
</comment>